<dbReference type="Ensembl" id="ENSLLTT00000003657.1">
    <property type="protein sequence ID" value="ENSLLTP00000003517.1"/>
    <property type="gene ID" value="ENSLLTG00000002641.1"/>
</dbReference>
<evidence type="ECO:0000256" key="5">
    <source>
        <dbReference type="ARBA" id="ARBA00023157"/>
    </source>
</evidence>
<dbReference type="InterPro" id="IPR016187">
    <property type="entry name" value="CTDL_fold"/>
</dbReference>
<keyword evidence="3" id="KW-0964">Secreted</keyword>
<dbReference type="Gene3D" id="3.10.100.10">
    <property type="entry name" value="Mannose-Binding Protein A, subunit A"/>
    <property type="match status" value="1"/>
</dbReference>
<feature type="signal peptide" evidence="6">
    <location>
        <begin position="1"/>
        <end position="22"/>
    </location>
</feature>
<reference evidence="8" key="2">
    <citation type="submission" date="2025-09" db="UniProtKB">
        <authorList>
            <consortium name="Ensembl"/>
        </authorList>
    </citation>
    <scope>IDENTIFICATION</scope>
</reference>
<comment type="subcellular location">
    <subcellularLocation>
        <location evidence="1">Secreted</location>
    </subcellularLocation>
</comment>
<dbReference type="Proteomes" id="UP000694406">
    <property type="component" value="Unplaced"/>
</dbReference>
<dbReference type="GeneTree" id="ENSGT00940000161814"/>
<dbReference type="SMART" id="SM00034">
    <property type="entry name" value="CLECT"/>
    <property type="match status" value="1"/>
</dbReference>
<evidence type="ECO:0000313" key="9">
    <source>
        <dbReference type="Proteomes" id="UP000694406"/>
    </source>
</evidence>
<dbReference type="GO" id="GO:0005576">
    <property type="term" value="C:extracellular region"/>
    <property type="evidence" value="ECO:0007669"/>
    <property type="project" value="UniProtKB-SubCell"/>
</dbReference>
<dbReference type="SUPFAM" id="SSF56436">
    <property type="entry name" value="C-type lectin-like"/>
    <property type="match status" value="1"/>
</dbReference>
<keyword evidence="4" id="KW-0106">Calcium</keyword>
<accession>A0A8C5RMF6</accession>
<evidence type="ECO:0000313" key="8">
    <source>
        <dbReference type="Ensembl" id="ENSLLTP00000003517.1"/>
    </source>
</evidence>
<dbReference type="PANTHER" id="PTHR22803">
    <property type="entry name" value="MANNOSE, PHOSPHOLIPASE, LECTIN RECEPTOR RELATED"/>
    <property type="match status" value="1"/>
</dbReference>
<dbReference type="FunFam" id="3.10.100.10:FF:000087">
    <property type="entry name" value="Snaclec rhodocetin subunit delta"/>
    <property type="match status" value="1"/>
</dbReference>
<evidence type="ECO:0000256" key="4">
    <source>
        <dbReference type="ARBA" id="ARBA00022837"/>
    </source>
</evidence>
<dbReference type="PRINTS" id="PR01504">
    <property type="entry name" value="PNCREATITSAP"/>
</dbReference>
<dbReference type="Pfam" id="PF00059">
    <property type="entry name" value="Lectin_C"/>
    <property type="match status" value="1"/>
</dbReference>
<dbReference type="PROSITE" id="PS50041">
    <property type="entry name" value="C_TYPE_LECTIN_2"/>
    <property type="match status" value="1"/>
</dbReference>
<name>A0A8C5RMF6_LATLA</name>
<protein>
    <recommendedName>
        <fullName evidence="7">C-type lectin domain-containing protein</fullName>
    </recommendedName>
</protein>
<dbReference type="InterPro" id="IPR001304">
    <property type="entry name" value="C-type_lectin-like"/>
</dbReference>
<evidence type="ECO:0000256" key="1">
    <source>
        <dbReference type="ARBA" id="ARBA00004613"/>
    </source>
</evidence>
<keyword evidence="9" id="KW-1185">Reference proteome</keyword>
<feature type="chain" id="PRO_5034640315" description="C-type lectin domain-containing protein" evidence="6">
    <location>
        <begin position="23"/>
        <end position="158"/>
    </location>
</feature>
<evidence type="ECO:0000259" key="7">
    <source>
        <dbReference type="PROSITE" id="PS50041"/>
    </source>
</evidence>
<dbReference type="InterPro" id="IPR018378">
    <property type="entry name" value="C-type_lectin_CS"/>
</dbReference>
<keyword evidence="5" id="KW-1015">Disulfide bond</keyword>
<evidence type="ECO:0000256" key="2">
    <source>
        <dbReference type="ARBA" id="ARBA00006250"/>
    </source>
</evidence>
<feature type="domain" description="C-type lectin" evidence="7">
    <location>
        <begin position="34"/>
        <end position="155"/>
    </location>
</feature>
<sequence>MGRFLFVSIGLLVVAFTQSGIGANLFCPYDWISHNTSCYKLFKHWMTWDKAQRFCMEQYENSQLASISDVEESVKLSNYISKKLILTDVWIGLRLSKRTGIWEWSDGSNSTYTSWKEGEPNNFFNIEFCTVLSATTRYLQWNDKYCSLWLPFVCKFQP</sequence>
<proteinExistence type="inferred from homology"/>
<organism evidence="8 9">
    <name type="scientific">Laticauda laticaudata</name>
    <name type="common">Blue-ringed sea krait</name>
    <name type="synonym">Blue-lipped sea krait</name>
    <dbReference type="NCBI Taxonomy" id="8630"/>
    <lineage>
        <taxon>Eukaryota</taxon>
        <taxon>Metazoa</taxon>
        <taxon>Chordata</taxon>
        <taxon>Craniata</taxon>
        <taxon>Vertebrata</taxon>
        <taxon>Euteleostomi</taxon>
        <taxon>Lepidosauria</taxon>
        <taxon>Squamata</taxon>
        <taxon>Bifurcata</taxon>
        <taxon>Unidentata</taxon>
        <taxon>Episquamata</taxon>
        <taxon>Toxicofera</taxon>
        <taxon>Serpentes</taxon>
        <taxon>Colubroidea</taxon>
        <taxon>Elapidae</taxon>
        <taxon>Laticaudinae</taxon>
        <taxon>Laticauda</taxon>
    </lineage>
</organism>
<evidence type="ECO:0000256" key="3">
    <source>
        <dbReference type="ARBA" id="ARBA00022525"/>
    </source>
</evidence>
<dbReference type="InterPro" id="IPR016186">
    <property type="entry name" value="C-type_lectin-like/link_sf"/>
</dbReference>
<dbReference type="InterPro" id="IPR050111">
    <property type="entry name" value="C-type_lectin/snaclec_domain"/>
</dbReference>
<evidence type="ECO:0000256" key="6">
    <source>
        <dbReference type="SAM" id="SignalP"/>
    </source>
</evidence>
<comment type="similarity">
    <text evidence="2">Belongs to the true venom lectin family.</text>
</comment>
<dbReference type="PROSITE" id="PS00615">
    <property type="entry name" value="C_TYPE_LECTIN_1"/>
    <property type="match status" value="1"/>
</dbReference>
<dbReference type="AlphaFoldDB" id="A0A8C5RMF6"/>
<keyword evidence="6" id="KW-0732">Signal</keyword>
<reference evidence="8" key="1">
    <citation type="submission" date="2025-08" db="UniProtKB">
        <authorList>
            <consortium name="Ensembl"/>
        </authorList>
    </citation>
    <scope>IDENTIFICATION</scope>
</reference>